<evidence type="ECO:0000313" key="3">
    <source>
        <dbReference type="Proteomes" id="UP000224567"/>
    </source>
</evidence>
<dbReference type="AlphaFoldDB" id="A0A2G2VMY2"/>
<dbReference type="Proteomes" id="UP000224567">
    <property type="component" value="Unassembled WGS sequence"/>
</dbReference>
<keyword evidence="1" id="KW-0175">Coiled coil</keyword>
<comment type="caution">
    <text evidence="2">The sequence shown here is derived from an EMBL/GenBank/DDBJ whole genome shotgun (WGS) entry which is preliminary data.</text>
</comment>
<proteinExistence type="predicted"/>
<feature type="coiled-coil region" evidence="1">
    <location>
        <begin position="85"/>
        <end position="112"/>
    </location>
</feature>
<protein>
    <submittedName>
        <fullName evidence="2">Uncharacterized protein</fullName>
    </submittedName>
</protein>
<evidence type="ECO:0000313" key="2">
    <source>
        <dbReference type="EMBL" id="PHT34345.1"/>
    </source>
</evidence>
<gene>
    <name evidence="2" type="ORF">CQW23_26145</name>
</gene>
<name>A0A2G2VMY2_CAPBA</name>
<evidence type="ECO:0000256" key="1">
    <source>
        <dbReference type="SAM" id="Coils"/>
    </source>
</evidence>
<keyword evidence="3" id="KW-1185">Reference proteome</keyword>
<reference evidence="3" key="2">
    <citation type="journal article" date="2017" name="J. Anim. Genet.">
        <title>Multiple reference genome sequences of hot pepper reveal the massive evolution of plant disease resistance genes by retroduplication.</title>
        <authorList>
            <person name="Kim S."/>
            <person name="Park J."/>
            <person name="Yeom S.-I."/>
            <person name="Kim Y.-M."/>
            <person name="Seo E."/>
            <person name="Kim K.-T."/>
            <person name="Kim M.-S."/>
            <person name="Lee J.M."/>
            <person name="Cheong K."/>
            <person name="Shin H.-S."/>
            <person name="Kim S.-B."/>
            <person name="Han K."/>
            <person name="Lee J."/>
            <person name="Park M."/>
            <person name="Lee H.-A."/>
            <person name="Lee H.-Y."/>
            <person name="Lee Y."/>
            <person name="Oh S."/>
            <person name="Lee J.H."/>
            <person name="Choi E."/>
            <person name="Choi E."/>
            <person name="Lee S.E."/>
            <person name="Jeon J."/>
            <person name="Kim H."/>
            <person name="Choi G."/>
            <person name="Song H."/>
            <person name="Lee J."/>
            <person name="Lee S.-C."/>
            <person name="Kwon J.-K."/>
            <person name="Lee H.-Y."/>
            <person name="Koo N."/>
            <person name="Hong Y."/>
            <person name="Kim R.W."/>
            <person name="Kang W.-H."/>
            <person name="Huh J.H."/>
            <person name="Kang B.-C."/>
            <person name="Yang T.-J."/>
            <person name="Lee Y.-H."/>
            <person name="Bennetzen J.L."/>
            <person name="Choi D."/>
        </authorList>
    </citation>
    <scope>NUCLEOTIDE SEQUENCE [LARGE SCALE GENOMIC DNA]</scope>
    <source>
        <strain evidence="3">cv. PBC81</strain>
    </source>
</reference>
<dbReference type="EMBL" id="MLFT02000011">
    <property type="protein sequence ID" value="PHT34345.1"/>
    <property type="molecule type" value="Genomic_DNA"/>
</dbReference>
<sequence length="115" mass="13087">MWSDLEHKKRCQVNKINWSKVKCNHIMGLKSFVVARAEINSMKDLKALYTSGESSMTIDEIIDAILHKKSGYLKGLGHGPKLDTTRATHRRATELEDSLKKLKEEAATIQHNLQK</sequence>
<reference evidence="2 3" key="1">
    <citation type="journal article" date="2017" name="Genome Biol.">
        <title>New reference genome sequences of hot pepper reveal the massive evolution of plant disease-resistance genes by retroduplication.</title>
        <authorList>
            <person name="Kim S."/>
            <person name="Park J."/>
            <person name="Yeom S.I."/>
            <person name="Kim Y.M."/>
            <person name="Seo E."/>
            <person name="Kim K.T."/>
            <person name="Kim M.S."/>
            <person name="Lee J.M."/>
            <person name="Cheong K."/>
            <person name="Shin H.S."/>
            <person name="Kim S.B."/>
            <person name="Han K."/>
            <person name="Lee J."/>
            <person name="Park M."/>
            <person name="Lee H.A."/>
            <person name="Lee H.Y."/>
            <person name="Lee Y."/>
            <person name="Oh S."/>
            <person name="Lee J.H."/>
            <person name="Choi E."/>
            <person name="Choi E."/>
            <person name="Lee S.E."/>
            <person name="Jeon J."/>
            <person name="Kim H."/>
            <person name="Choi G."/>
            <person name="Song H."/>
            <person name="Lee J."/>
            <person name="Lee S.C."/>
            <person name="Kwon J.K."/>
            <person name="Lee H.Y."/>
            <person name="Koo N."/>
            <person name="Hong Y."/>
            <person name="Kim R.W."/>
            <person name="Kang W.H."/>
            <person name="Huh J.H."/>
            <person name="Kang B.C."/>
            <person name="Yang T.J."/>
            <person name="Lee Y.H."/>
            <person name="Bennetzen J.L."/>
            <person name="Choi D."/>
        </authorList>
    </citation>
    <scope>NUCLEOTIDE SEQUENCE [LARGE SCALE GENOMIC DNA]</scope>
    <source>
        <strain evidence="3">cv. PBC81</strain>
    </source>
</reference>
<dbReference type="OrthoDB" id="1921870at2759"/>
<accession>A0A2G2VMY2</accession>
<organism evidence="2 3">
    <name type="scientific">Capsicum baccatum</name>
    <name type="common">Peruvian pepper</name>
    <dbReference type="NCBI Taxonomy" id="33114"/>
    <lineage>
        <taxon>Eukaryota</taxon>
        <taxon>Viridiplantae</taxon>
        <taxon>Streptophyta</taxon>
        <taxon>Embryophyta</taxon>
        <taxon>Tracheophyta</taxon>
        <taxon>Spermatophyta</taxon>
        <taxon>Magnoliopsida</taxon>
        <taxon>eudicotyledons</taxon>
        <taxon>Gunneridae</taxon>
        <taxon>Pentapetalae</taxon>
        <taxon>asterids</taxon>
        <taxon>lamiids</taxon>
        <taxon>Solanales</taxon>
        <taxon>Solanaceae</taxon>
        <taxon>Solanoideae</taxon>
        <taxon>Capsiceae</taxon>
        <taxon>Capsicum</taxon>
    </lineage>
</organism>